<evidence type="ECO:0000313" key="3">
    <source>
        <dbReference type="Proteomes" id="UP001228049"/>
    </source>
</evidence>
<feature type="non-terminal residue" evidence="2">
    <location>
        <position position="1"/>
    </location>
</feature>
<feature type="non-terminal residue" evidence="2">
    <location>
        <position position="163"/>
    </location>
</feature>
<sequence>EMSRSRSSSPVEEEVRGVTSQQKIQSAIESWMFLERRGGSTHMKEDESIQDVCFPRETPGRCLRSPEGHGDESKLGRPDRRVERYLSDAARNSPELCWDQERRAFLPPQPSLTHPQQKQQRSGRGKTIANPESLTPGSTRSSQRVESEVQDSELIPLFLSGLQ</sequence>
<evidence type="ECO:0000256" key="1">
    <source>
        <dbReference type="SAM" id="MobiDB-lite"/>
    </source>
</evidence>
<feature type="region of interest" description="Disordered" evidence="1">
    <location>
        <begin position="39"/>
        <end position="163"/>
    </location>
</feature>
<dbReference type="GO" id="GO:0016787">
    <property type="term" value="F:hydrolase activity"/>
    <property type="evidence" value="ECO:0007669"/>
    <property type="project" value="UniProtKB-KW"/>
</dbReference>
<keyword evidence="2" id="KW-0378">Hydrolase</keyword>
<gene>
    <name evidence="2" type="ORF">KUDE01_020055</name>
</gene>
<comment type="caution">
    <text evidence="2">The sequence shown here is derived from an EMBL/GenBank/DDBJ whole genome shotgun (WGS) entry which is preliminary data.</text>
</comment>
<keyword evidence="3" id="KW-1185">Reference proteome</keyword>
<proteinExistence type="predicted"/>
<protein>
    <submittedName>
        <fullName evidence="2">Alpha/beta hydrolase domain containing protein 17C</fullName>
    </submittedName>
</protein>
<feature type="compositionally biased region" description="Basic and acidic residues" evidence="1">
    <location>
        <begin position="64"/>
        <end position="86"/>
    </location>
</feature>
<feature type="compositionally biased region" description="Polar residues" evidence="1">
    <location>
        <begin position="111"/>
        <end position="122"/>
    </location>
</feature>
<accession>A0AAD9C262</accession>
<dbReference type="AlphaFoldDB" id="A0AAD9C262"/>
<dbReference type="Proteomes" id="UP001228049">
    <property type="component" value="Unassembled WGS sequence"/>
</dbReference>
<evidence type="ECO:0000313" key="2">
    <source>
        <dbReference type="EMBL" id="KAK1894597.1"/>
    </source>
</evidence>
<dbReference type="EMBL" id="JASDAP010000011">
    <property type="protein sequence ID" value="KAK1894597.1"/>
    <property type="molecule type" value="Genomic_DNA"/>
</dbReference>
<feature type="compositionally biased region" description="Polar residues" evidence="1">
    <location>
        <begin position="130"/>
        <end position="144"/>
    </location>
</feature>
<feature type="compositionally biased region" description="Low complexity" evidence="1">
    <location>
        <begin position="1"/>
        <end position="10"/>
    </location>
</feature>
<name>A0AAD9C262_DISEL</name>
<organism evidence="2 3">
    <name type="scientific">Dissostichus eleginoides</name>
    <name type="common">Patagonian toothfish</name>
    <name type="synonym">Dissostichus amissus</name>
    <dbReference type="NCBI Taxonomy" id="100907"/>
    <lineage>
        <taxon>Eukaryota</taxon>
        <taxon>Metazoa</taxon>
        <taxon>Chordata</taxon>
        <taxon>Craniata</taxon>
        <taxon>Vertebrata</taxon>
        <taxon>Euteleostomi</taxon>
        <taxon>Actinopterygii</taxon>
        <taxon>Neopterygii</taxon>
        <taxon>Teleostei</taxon>
        <taxon>Neoteleostei</taxon>
        <taxon>Acanthomorphata</taxon>
        <taxon>Eupercaria</taxon>
        <taxon>Perciformes</taxon>
        <taxon>Notothenioidei</taxon>
        <taxon>Nototheniidae</taxon>
        <taxon>Dissostichus</taxon>
    </lineage>
</organism>
<reference evidence="2" key="1">
    <citation type="submission" date="2023-04" db="EMBL/GenBank/DDBJ databases">
        <title>Chromosome-level genome of Chaenocephalus aceratus.</title>
        <authorList>
            <person name="Park H."/>
        </authorList>
    </citation>
    <scope>NUCLEOTIDE SEQUENCE</scope>
    <source>
        <strain evidence="2">DE</strain>
        <tissue evidence="2">Muscle</tissue>
    </source>
</reference>
<feature type="region of interest" description="Disordered" evidence="1">
    <location>
        <begin position="1"/>
        <end position="21"/>
    </location>
</feature>